<proteinExistence type="predicted"/>
<evidence type="ECO:0000313" key="3">
    <source>
        <dbReference type="Proteomes" id="UP001165122"/>
    </source>
</evidence>
<protein>
    <submittedName>
        <fullName evidence="2">Uncharacterized protein</fullName>
    </submittedName>
</protein>
<keyword evidence="3" id="KW-1185">Reference proteome</keyword>
<feature type="region of interest" description="Disordered" evidence="1">
    <location>
        <begin position="1"/>
        <end position="20"/>
    </location>
</feature>
<dbReference type="InterPro" id="IPR005365">
    <property type="entry name" value="Npr3"/>
</dbReference>
<dbReference type="GO" id="GO:1990130">
    <property type="term" value="C:GATOR1 complex"/>
    <property type="evidence" value="ECO:0007669"/>
    <property type="project" value="TreeGrafter"/>
</dbReference>
<reference evidence="3" key="1">
    <citation type="journal article" date="2023" name="Commun. Biol.">
        <title>Genome analysis of Parmales, the sister group of diatoms, reveals the evolutionary specialization of diatoms from phago-mixotrophs to photoautotrophs.</title>
        <authorList>
            <person name="Ban H."/>
            <person name="Sato S."/>
            <person name="Yoshikawa S."/>
            <person name="Yamada K."/>
            <person name="Nakamura Y."/>
            <person name="Ichinomiya M."/>
            <person name="Sato N."/>
            <person name="Blanc-Mathieu R."/>
            <person name="Endo H."/>
            <person name="Kuwata A."/>
            <person name="Ogata H."/>
        </authorList>
    </citation>
    <scope>NUCLEOTIDE SEQUENCE [LARGE SCALE GENOMIC DNA]</scope>
    <source>
        <strain evidence="3">NIES 3700</strain>
    </source>
</reference>
<dbReference type="GO" id="GO:0034198">
    <property type="term" value="P:cellular response to amino acid starvation"/>
    <property type="evidence" value="ECO:0007669"/>
    <property type="project" value="TreeGrafter"/>
</dbReference>
<evidence type="ECO:0000313" key="2">
    <source>
        <dbReference type="EMBL" id="GMH63344.1"/>
    </source>
</evidence>
<sequence length="863" mass="95489">MSSSSSSTSVPYPRIPPPPPLKLFLTTQEHGKPPRSTFSYPPKSLSTLISSTFTHRLKSYTSSHSSTQSHKLGHRLHPDETLQKKASTLLNHLFNQTRDSLTSNDTLPPDPSRTSRPSISSTPPMSPELTSHSNLHSSPSHLSLRSLTYDLSSSPSRGTITNSFDEPEITHNLDSTPQIKITKNDAIEYLYSLPSKLISSLLHPSILFKLSINQENGESLEGELKEGERYRLARFGVRVGSVFFVSSVVKVGWGCFSISLALPLKTNIEAYSKILDKLILKITLEELHQQYISLSKTVFDKVLEEVMVENKRILKGEEEEERVLTEGEEEEVVRRIVGWEGMGTPEERIASNLARDLIGVYEGLTSEEELSDEEDDTHYPGYEDGYVYGRSVGGESLGRGGGRRVRVEEVLEGRGRKVKGIANRHWVDLRLVPPPVKNKLRPYHALIFPNFSRADILSSSTTLPGHLIKLVTHCSPVKSLEGVAVDAMMSKEMALEGAEYLRDRGVCVGVRRVGLDSRFVVRRRGGPLKIPALSEAFIEKFKGVCCAGAQHQGQGVPPIHVVVAELTAPRVCLGDVLRGITNLNSGKIILKGRGSEGLEEDGCRGLSEGWTFGSPRLTSKTSDGSSRDRGNSNISKDSHKDSPDNRMFALSRSMESPVRISGALSSALAQWGAHDKEDGVRGRGSSPPPFMLSKNESEESPKRSGLSFVEDNDSDSDMDEEDVFVDAVTGLKTSHTVKAVTEAQAVLMDMLIWLRGENVITELLGYVVEAGVEVGEEEDHMVDMGDDLQPRMVENLEALREAQEGNTFDGSLSLDEAIYMLKFSNEEATNFFDWGIREKKFAVDWRVFGQKQVKYAYVNNDNE</sequence>
<dbReference type="GO" id="GO:0038202">
    <property type="term" value="P:TORC1 signaling"/>
    <property type="evidence" value="ECO:0007669"/>
    <property type="project" value="TreeGrafter"/>
</dbReference>
<feature type="compositionally biased region" description="Low complexity" evidence="1">
    <location>
        <begin position="1"/>
        <end position="12"/>
    </location>
</feature>
<dbReference type="GO" id="GO:1904262">
    <property type="term" value="P:negative regulation of TORC1 signaling"/>
    <property type="evidence" value="ECO:0007669"/>
    <property type="project" value="TreeGrafter"/>
</dbReference>
<accession>A0A9W6ZZR8</accession>
<feature type="region of interest" description="Disordered" evidence="1">
    <location>
        <begin position="614"/>
        <end position="645"/>
    </location>
</feature>
<name>A0A9W6ZZR8_9STRA</name>
<dbReference type="GO" id="GO:0010508">
    <property type="term" value="P:positive regulation of autophagy"/>
    <property type="evidence" value="ECO:0007669"/>
    <property type="project" value="TreeGrafter"/>
</dbReference>
<dbReference type="AlphaFoldDB" id="A0A9W6ZZR8"/>
<dbReference type="OrthoDB" id="10434847at2759"/>
<feature type="region of interest" description="Disordered" evidence="1">
    <location>
        <begin position="95"/>
        <end position="139"/>
    </location>
</feature>
<feature type="compositionally biased region" description="Basic and acidic residues" evidence="1">
    <location>
        <begin position="625"/>
        <end position="644"/>
    </location>
</feature>
<organism evidence="2 3">
    <name type="scientific">Triparma laevis f. longispina</name>
    <dbReference type="NCBI Taxonomy" id="1714387"/>
    <lineage>
        <taxon>Eukaryota</taxon>
        <taxon>Sar</taxon>
        <taxon>Stramenopiles</taxon>
        <taxon>Ochrophyta</taxon>
        <taxon>Bolidophyceae</taxon>
        <taxon>Parmales</taxon>
        <taxon>Triparmaceae</taxon>
        <taxon>Triparma</taxon>
    </lineage>
</organism>
<dbReference type="PANTHER" id="PTHR13153">
    <property type="entry name" value="CGTHBA PROTEIN -14 GENE PROTEIN"/>
    <property type="match status" value="1"/>
</dbReference>
<feature type="region of interest" description="Disordered" evidence="1">
    <location>
        <begin position="674"/>
        <end position="718"/>
    </location>
</feature>
<dbReference type="Proteomes" id="UP001165122">
    <property type="component" value="Unassembled WGS sequence"/>
</dbReference>
<evidence type="ECO:0000256" key="1">
    <source>
        <dbReference type="SAM" id="MobiDB-lite"/>
    </source>
</evidence>
<dbReference type="EMBL" id="BRXW01000527">
    <property type="protein sequence ID" value="GMH63344.1"/>
    <property type="molecule type" value="Genomic_DNA"/>
</dbReference>
<feature type="compositionally biased region" description="Polar residues" evidence="1">
    <location>
        <begin position="95"/>
        <end position="106"/>
    </location>
</feature>
<dbReference type="PANTHER" id="PTHR13153:SF5">
    <property type="entry name" value="GATOR COMPLEX PROTEIN NPRL3"/>
    <property type="match status" value="1"/>
</dbReference>
<feature type="compositionally biased region" description="Low complexity" evidence="1">
    <location>
        <begin position="112"/>
        <end position="139"/>
    </location>
</feature>
<comment type="caution">
    <text evidence="2">The sequence shown here is derived from an EMBL/GenBank/DDBJ whole genome shotgun (WGS) entry which is preliminary data.</text>
</comment>
<gene>
    <name evidence="2" type="ORF">TrLO_g6137</name>
</gene>